<gene>
    <name evidence="1" type="ORF">HPB50_014457</name>
</gene>
<accession>A0ACB7T214</accession>
<name>A0ACB7T214_HYAAI</name>
<dbReference type="EMBL" id="CM023491">
    <property type="protein sequence ID" value="KAH6941158.1"/>
    <property type="molecule type" value="Genomic_DNA"/>
</dbReference>
<keyword evidence="2" id="KW-1185">Reference proteome</keyword>
<comment type="caution">
    <text evidence="1">The sequence shown here is derived from an EMBL/GenBank/DDBJ whole genome shotgun (WGS) entry which is preliminary data.</text>
</comment>
<dbReference type="Proteomes" id="UP000821845">
    <property type="component" value="Chromosome 11"/>
</dbReference>
<evidence type="ECO:0000313" key="2">
    <source>
        <dbReference type="Proteomes" id="UP000821845"/>
    </source>
</evidence>
<reference evidence="1" key="1">
    <citation type="submission" date="2020-05" db="EMBL/GenBank/DDBJ databases">
        <title>Large-scale comparative analyses of tick genomes elucidate their genetic diversity and vector capacities.</title>
        <authorList>
            <person name="Jia N."/>
            <person name="Wang J."/>
            <person name="Shi W."/>
            <person name="Du L."/>
            <person name="Sun Y."/>
            <person name="Zhan W."/>
            <person name="Jiang J."/>
            <person name="Wang Q."/>
            <person name="Zhang B."/>
            <person name="Ji P."/>
            <person name="Sakyi L.B."/>
            <person name="Cui X."/>
            <person name="Yuan T."/>
            <person name="Jiang B."/>
            <person name="Yang W."/>
            <person name="Lam T.T.-Y."/>
            <person name="Chang Q."/>
            <person name="Ding S."/>
            <person name="Wang X."/>
            <person name="Zhu J."/>
            <person name="Ruan X."/>
            <person name="Zhao L."/>
            <person name="Wei J."/>
            <person name="Que T."/>
            <person name="Du C."/>
            <person name="Cheng J."/>
            <person name="Dai P."/>
            <person name="Han X."/>
            <person name="Huang E."/>
            <person name="Gao Y."/>
            <person name="Liu J."/>
            <person name="Shao H."/>
            <person name="Ye R."/>
            <person name="Li L."/>
            <person name="Wei W."/>
            <person name="Wang X."/>
            <person name="Wang C."/>
            <person name="Yang T."/>
            <person name="Huo Q."/>
            <person name="Li W."/>
            <person name="Guo W."/>
            <person name="Chen H."/>
            <person name="Zhou L."/>
            <person name="Ni X."/>
            <person name="Tian J."/>
            <person name="Zhou Y."/>
            <person name="Sheng Y."/>
            <person name="Liu T."/>
            <person name="Pan Y."/>
            <person name="Xia L."/>
            <person name="Li J."/>
            <person name="Zhao F."/>
            <person name="Cao W."/>
        </authorList>
    </citation>
    <scope>NUCLEOTIDE SEQUENCE</scope>
    <source>
        <strain evidence="1">Hyas-2018</strain>
    </source>
</reference>
<sequence length="553" mass="61684">MTHYELPANATDDVLRLKIDEVQDNLQSVDMSNCIVADPASLLSLLSRLPDLQSLSCVACPLKPHVLLGHLLTSLQKVSHLRLSFMEDKRDAMEELLKIPRFSFQHGNKQTQIRKLYAEVADHENMIVLSSFLQYCPCVQDLQVHFQQHASPPIDVTAEALFERLRTLEELTITCEVQSSQPSEVLDLPSCRDMQANAVFRKSPTRFNYADLYELAHSPSPLLPHAPVVLLVADGEDLQLSLGAASLSTEWKDLRSLCILHLSHDVDQTAYPVISATYDAAFRDFFDRLSNLVELNVNSVHFGDDADLTKLLNVAAKMQLRALSLAPCGLPKRSAVRMLALALVSIDDLDVRLNRDGRHSSCEYCDRALLVNPADVNGFGTRRSGRLTLSNVPNLVSLDFLGSCPMPDLRFIDVSDQPRFDFKALAQAVRHNDALRSLVVKLPDIDFDIESLKECLPPARALERLCLLSRTKLDTSTAETTVEALAGLLPSIFYVHIHYVDEAHAESAVTWIRLSEGDAEDVPRRGKVIAKKPCIMCSTQTFIALAKPRYRVL</sequence>
<organism evidence="1 2">
    <name type="scientific">Hyalomma asiaticum</name>
    <name type="common">Tick</name>
    <dbReference type="NCBI Taxonomy" id="266040"/>
    <lineage>
        <taxon>Eukaryota</taxon>
        <taxon>Metazoa</taxon>
        <taxon>Ecdysozoa</taxon>
        <taxon>Arthropoda</taxon>
        <taxon>Chelicerata</taxon>
        <taxon>Arachnida</taxon>
        <taxon>Acari</taxon>
        <taxon>Parasitiformes</taxon>
        <taxon>Ixodida</taxon>
        <taxon>Ixodoidea</taxon>
        <taxon>Ixodidae</taxon>
        <taxon>Hyalomminae</taxon>
        <taxon>Hyalomma</taxon>
    </lineage>
</organism>
<proteinExistence type="predicted"/>
<evidence type="ECO:0000313" key="1">
    <source>
        <dbReference type="EMBL" id="KAH6941158.1"/>
    </source>
</evidence>
<protein>
    <submittedName>
        <fullName evidence="1">Uncharacterized protein</fullName>
    </submittedName>
</protein>